<keyword evidence="7" id="KW-0460">Magnesium</keyword>
<dbReference type="InterPro" id="IPR013187">
    <property type="entry name" value="F-box-assoc_dom_typ3"/>
</dbReference>
<dbReference type="GO" id="GO:2001070">
    <property type="term" value="F:starch binding"/>
    <property type="evidence" value="ECO:0007669"/>
    <property type="project" value="InterPro"/>
</dbReference>
<name>A0A498J5Z3_MALDO</name>
<comment type="function">
    <text evidence="9">Involved in intercistronic processing of primary transcripts from chloroplast operons. The endonucleolytic activity of the enzyme depends on the number of phosphates at the 5' end, is inhibited by structured RNA, and preferentially cleaves A/U-rich sequences.</text>
</comment>
<dbReference type="SMART" id="SM00256">
    <property type="entry name" value="FBOX"/>
    <property type="match status" value="1"/>
</dbReference>
<dbReference type="Pfam" id="PF10150">
    <property type="entry name" value="RNase_E_G"/>
    <property type="match status" value="1"/>
</dbReference>
<dbReference type="SUPFAM" id="SSF49452">
    <property type="entry name" value="Starch-binding domain-like"/>
    <property type="match status" value="1"/>
</dbReference>
<keyword evidence="5" id="KW-0255">Endonuclease</keyword>
<evidence type="ECO:0000256" key="2">
    <source>
        <dbReference type="ARBA" id="ARBA00005522"/>
    </source>
</evidence>
<evidence type="ECO:0000256" key="1">
    <source>
        <dbReference type="ARBA" id="ARBA00001946"/>
    </source>
</evidence>
<dbReference type="GO" id="GO:0005737">
    <property type="term" value="C:cytoplasm"/>
    <property type="evidence" value="ECO:0007669"/>
    <property type="project" value="TreeGrafter"/>
</dbReference>
<dbReference type="InterPro" id="IPR013784">
    <property type="entry name" value="Carb-bd-like_fold"/>
</dbReference>
<organism evidence="11 12">
    <name type="scientific">Malus domestica</name>
    <name type="common">Apple</name>
    <name type="synonym">Pyrus malus</name>
    <dbReference type="NCBI Taxonomy" id="3750"/>
    <lineage>
        <taxon>Eukaryota</taxon>
        <taxon>Viridiplantae</taxon>
        <taxon>Streptophyta</taxon>
        <taxon>Embryophyta</taxon>
        <taxon>Tracheophyta</taxon>
        <taxon>Spermatophyta</taxon>
        <taxon>Magnoliopsida</taxon>
        <taxon>eudicotyledons</taxon>
        <taxon>Gunneridae</taxon>
        <taxon>Pentapetalae</taxon>
        <taxon>rosids</taxon>
        <taxon>fabids</taxon>
        <taxon>Rosales</taxon>
        <taxon>Rosaceae</taxon>
        <taxon>Amygdaloideae</taxon>
        <taxon>Maleae</taxon>
        <taxon>Malus</taxon>
    </lineage>
</organism>
<dbReference type="Proteomes" id="UP000290289">
    <property type="component" value="Chromosome 9"/>
</dbReference>
<dbReference type="PANTHER" id="PTHR30001:SF1">
    <property type="entry name" value="RIBONUCLEASE E_G-LIKE PROTEIN, CHLOROPLASTIC"/>
    <property type="match status" value="1"/>
</dbReference>
<dbReference type="InterPro" id="IPR004659">
    <property type="entry name" value="RNase_E/G"/>
</dbReference>
<dbReference type="SMART" id="SM01065">
    <property type="entry name" value="CBM_2"/>
    <property type="match status" value="1"/>
</dbReference>
<keyword evidence="3" id="KW-0540">Nuclease</keyword>
<dbReference type="InterPro" id="IPR013783">
    <property type="entry name" value="Ig-like_fold"/>
</dbReference>
<feature type="domain" description="CBM20" evidence="10">
    <location>
        <begin position="534"/>
        <end position="643"/>
    </location>
</feature>
<keyword evidence="6" id="KW-0378">Hydrolase</keyword>
<evidence type="ECO:0000256" key="5">
    <source>
        <dbReference type="ARBA" id="ARBA00022759"/>
    </source>
</evidence>
<dbReference type="GO" id="GO:0006364">
    <property type="term" value="P:rRNA processing"/>
    <property type="evidence" value="ECO:0007669"/>
    <property type="project" value="TreeGrafter"/>
</dbReference>
<evidence type="ECO:0000256" key="7">
    <source>
        <dbReference type="ARBA" id="ARBA00022842"/>
    </source>
</evidence>
<keyword evidence="12" id="KW-1185">Reference proteome</keyword>
<accession>A0A498J5Z3</accession>
<gene>
    <name evidence="11" type="ORF">DVH24_032512</name>
</gene>
<dbReference type="Gene3D" id="2.40.50.140">
    <property type="entry name" value="Nucleic acid-binding proteins"/>
    <property type="match status" value="1"/>
</dbReference>
<evidence type="ECO:0000256" key="8">
    <source>
        <dbReference type="ARBA" id="ARBA00022884"/>
    </source>
</evidence>
<dbReference type="InterPro" id="IPR012340">
    <property type="entry name" value="NA-bd_OB-fold"/>
</dbReference>
<comment type="cofactor">
    <cofactor evidence="1">
        <name>Mg(2+)</name>
        <dbReference type="ChEBI" id="CHEBI:18420"/>
    </cofactor>
</comment>
<dbReference type="GO" id="GO:0004519">
    <property type="term" value="F:endonuclease activity"/>
    <property type="evidence" value="ECO:0007669"/>
    <property type="project" value="UniProtKB-KW"/>
</dbReference>
<comment type="caution">
    <text evidence="11">The sequence shown here is derived from an EMBL/GenBank/DDBJ whole genome shotgun (WGS) entry which is preliminary data.</text>
</comment>
<dbReference type="SUPFAM" id="SSF81383">
    <property type="entry name" value="F-box domain"/>
    <property type="match status" value="1"/>
</dbReference>
<dbReference type="CDD" id="cd22157">
    <property type="entry name" value="F-box_AtFBW1-like"/>
    <property type="match status" value="1"/>
</dbReference>
<dbReference type="PROSITE" id="PS51166">
    <property type="entry name" value="CBM20"/>
    <property type="match status" value="1"/>
</dbReference>
<dbReference type="GO" id="GO:0016787">
    <property type="term" value="F:hydrolase activity"/>
    <property type="evidence" value="ECO:0007669"/>
    <property type="project" value="UniProtKB-KW"/>
</dbReference>
<dbReference type="NCBIfam" id="TIGR00757">
    <property type="entry name" value="RNaseEG"/>
    <property type="match status" value="1"/>
</dbReference>
<proteinExistence type="inferred from homology"/>
<comment type="similarity">
    <text evidence="2">Belongs to the RNase E/G family.</text>
</comment>
<dbReference type="STRING" id="3750.A0A498J5Z3"/>
<sequence length="1485" mass="166729">MAKSCNFTDDMVVQILSRLPPKSLMRFKCVRKLWCDLIDSPSFVASHLSNSNSKSDSSTSIVVKHTVNNLRDHRKHVLLSLLNVSEDFSDSDDCVEDLSVAYPLLSVSSPNFEIVGYCDGIFCLSIHFCPEDIGLVNPAIMEFQLLPQPCLLLPPPEPDVADRVDTITNAVGFGYDSKAKAYKVVRIVKFLPGPRIAEVYTLGVDSWREVKFEIDFSVIWTPSFYVYFKGVYHWFATDLQNNDFILTFDMGEEVFDKIPVPYDSLERFAWNCSLALWKESIALFCYRKDEGTGLSIFDIWVMDDSSDGVKSPWSKKRLTIESVPRIEIPLIFWKNDELLLAATDGDVVSYNLRTRNLKYLPIHGIENPLYIQAVLYAESLVSVKVGDQPLAIEPDRDSGSRIRSIHFPLSLHSPKAEAFEARHPSNDGTAPSASPNLPTQHRPLWLFTAPAPLKHWGRGGSWASPNITPVFGATTTCSRSIPSFPLLPLGLFGAPYTCHHIPLGNAFRFTLCMAKHGSFLSSPMMSMEKGKSSATSKGMCKIVWTIEADLQAGQFLYITGDPTVLGCWEPEIAILMSPMEHTNLWKAEVKINGGVNFKYNYFIKTERWPSYDITWRPGPELSISVPLPVKQSGKIIVRDSWMRTDTTMSPNSSWGSWIEEAYLPIQPLFSAPARDEYEIMKYLKSDLIESKPALNLPMEKRTVYADGKLNNGLISSSDILELNPFLNEPMEDNVYSDCDRIANSSQRGSTSNSFSTERHYPVEEPWLLHSPLFCLVSKDKMGSDMSKKNDSIKDGAENLDDPEHLLPEERNNLISKEPVSTIILINSSICTMQRIALLEYGKLVELLLEPVKSTVQCDSVYIGVVSKLVPHMGGAFVNIGSSRPSLMDIKQNREPFIFPPFRRTKKSEANNYMLDEHVTAYENERVSLDYEATDDVIEISSQNDYVKSMHNDDDDDEHDIEDEFDVSDVKENMNGGILDYGEVEADFLEGETSAVPVAINGSSNSQMSHLQNKKDTNTVTNENKWARVQKGTKVIVQVVKEGLGSKGPTLTAYPKLKSRFWVLLTRCDRIGISKKIGGVERTRLKVIAKTLQPLGFGLTVRTVAAGHSLEELQKDLEGLVSTWKNITEHAKSAALAADEGVEGAIPVILHRAMGQTLSVVQDYFNETVEKMVVDSPRTYHEVSNYLQEIAPDLCDRVELYNKRVPLFDEFNIEEEINNMLSKRVPLANGGSLVIEQTEALVSIDVNGGHGMFGHGNSQEKAILEVNLAAAKQIARELRLRDIGGIIVVDFIDMADESNKRLVYEEVKKAVERDRSMVKVSELSRHGLMEITRKRVRPSVTFMISEPCACCHATGRVEALETSFSKIEQEISRLLAMMEERPDPGNPKSWPKFILRVDHHMCEYLTSGKRTRLAFLSSSLKVWILLKVARGFTRGAFELKPFVDEKGHKDPPPLTISMLQSSEGRANNSGRKVTLFPIKKWKTGRK</sequence>
<dbReference type="Pfam" id="PF00686">
    <property type="entry name" value="CBM_20"/>
    <property type="match status" value="1"/>
</dbReference>
<dbReference type="Pfam" id="PF08268">
    <property type="entry name" value="FBA_3"/>
    <property type="match status" value="1"/>
</dbReference>
<dbReference type="GO" id="GO:0003723">
    <property type="term" value="F:RNA binding"/>
    <property type="evidence" value="ECO:0007669"/>
    <property type="project" value="UniProtKB-KW"/>
</dbReference>
<dbReference type="InterPro" id="IPR019307">
    <property type="entry name" value="RNA-bd_AU-1/RNase_E/G"/>
</dbReference>
<dbReference type="GO" id="GO:0046872">
    <property type="term" value="F:metal ion binding"/>
    <property type="evidence" value="ECO:0007669"/>
    <property type="project" value="UniProtKB-KW"/>
</dbReference>
<dbReference type="Pfam" id="PF00646">
    <property type="entry name" value="F-box"/>
    <property type="match status" value="1"/>
</dbReference>
<dbReference type="InterPro" id="IPR036047">
    <property type="entry name" value="F-box-like_dom_sf"/>
</dbReference>
<keyword evidence="4" id="KW-0479">Metal-binding</keyword>
<dbReference type="InterPro" id="IPR017451">
    <property type="entry name" value="F-box-assoc_interact_dom"/>
</dbReference>
<protein>
    <recommendedName>
        <fullName evidence="10">CBM20 domain-containing protein</fullName>
    </recommendedName>
</protein>
<dbReference type="EMBL" id="RDQH01000335">
    <property type="protein sequence ID" value="RXH90155.1"/>
    <property type="molecule type" value="Genomic_DNA"/>
</dbReference>
<keyword evidence="8" id="KW-0694">RNA-binding</keyword>
<dbReference type="GO" id="GO:0004540">
    <property type="term" value="F:RNA nuclease activity"/>
    <property type="evidence" value="ECO:0007669"/>
    <property type="project" value="InterPro"/>
</dbReference>
<evidence type="ECO:0000256" key="6">
    <source>
        <dbReference type="ARBA" id="ARBA00022801"/>
    </source>
</evidence>
<dbReference type="SUPFAM" id="SSF50249">
    <property type="entry name" value="Nucleic acid-binding proteins"/>
    <property type="match status" value="1"/>
</dbReference>
<evidence type="ECO:0000256" key="4">
    <source>
        <dbReference type="ARBA" id="ARBA00022723"/>
    </source>
</evidence>
<dbReference type="Gene3D" id="2.60.40.10">
    <property type="entry name" value="Immunoglobulins"/>
    <property type="match status" value="1"/>
</dbReference>
<dbReference type="FunFam" id="2.60.40.10:FF:001568">
    <property type="entry name" value="Ribonuclease E/G-like protein, chloroplastic"/>
    <property type="match status" value="1"/>
</dbReference>
<evidence type="ECO:0000313" key="11">
    <source>
        <dbReference type="EMBL" id="RXH90155.1"/>
    </source>
</evidence>
<dbReference type="NCBIfam" id="TIGR01640">
    <property type="entry name" value="F_box_assoc_1"/>
    <property type="match status" value="1"/>
</dbReference>
<reference evidence="11 12" key="1">
    <citation type="submission" date="2018-10" db="EMBL/GenBank/DDBJ databases">
        <title>A high-quality apple genome assembly.</title>
        <authorList>
            <person name="Hu J."/>
        </authorList>
    </citation>
    <scope>NUCLEOTIDE SEQUENCE [LARGE SCALE GENOMIC DNA]</scope>
    <source>
        <strain evidence="12">cv. HFTH1</strain>
        <tissue evidence="11">Young leaf</tissue>
    </source>
</reference>
<evidence type="ECO:0000256" key="3">
    <source>
        <dbReference type="ARBA" id="ARBA00022722"/>
    </source>
</evidence>
<evidence type="ECO:0000259" key="10">
    <source>
        <dbReference type="PROSITE" id="PS51166"/>
    </source>
</evidence>
<dbReference type="InterPro" id="IPR002044">
    <property type="entry name" value="CBM20"/>
</dbReference>
<evidence type="ECO:0000313" key="12">
    <source>
        <dbReference type="Proteomes" id="UP000290289"/>
    </source>
</evidence>
<evidence type="ECO:0000256" key="9">
    <source>
        <dbReference type="ARBA" id="ARBA00023436"/>
    </source>
</evidence>
<dbReference type="PANTHER" id="PTHR30001">
    <property type="entry name" value="RIBONUCLEASE"/>
    <property type="match status" value="1"/>
</dbReference>
<dbReference type="InterPro" id="IPR001810">
    <property type="entry name" value="F-box_dom"/>
</dbReference>